<dbReference type="EMBL" id="QXQB01000002">
    <property type="protein sequence ID" value="RJX40410.1"/>
    <property type="molecule type" value="Genomic_DNA"/>
</dbReference>
<comment type="caution">
    <text evidence="4">The sequence shown here is derived from an EMBL/GenBank/DDBJ whole genome shotgun (WGS) entry which is preliminary data.</text>
</comment>
<evidence type="ECO:0000313" key="4">
    <source>
        <dbReference type="EMBL" id="RJX40410.1"/>
    </source>
</evidence>
<sequence>MAADREEQRLSFEFGVYTFGDLTRDPHSGRAVSAKQRLEEIIAAARLAEEAGLDVFGVGEHHTPNFAVTAPPVVLAAVARHTKRIKLTSATTVLSTVDPVRLYEDFATLDLLSDGRAEIIAGRGAMAFLDTYRLFGYGLTDYDALFEEKINLLLQINHEESVSWKGRFRPELLEAGVAPRPLGGKLPLWIGVGRTPESAERAGRLGAGLAFAQLSGDPSRLKPLADAYRAAGKAAGYRPEQLPVAVCGHGYIAPTSRQALDEYYPYHANYFEHIMQKRNPADRMSREEFERSTGAAYALAVGGPEQIVEKIMYQHELIGHSRYILQLDIGGVPYAKVARSIELLAKEVMPVVRRELRGQRRLY</sequence>
<evidence type="ECO:0000256" key="2">
    <source>
        <dbReference type="ARBA" id="ARBA00023033"/>
    </source>
</evidence>
<dbReference type="Proteomes" id="UP000267798">
    <property type="component" value="Unassembled WGS sequence"/>
</dbReference>
<dbReference type="SUPFAM" id="SSF51679">
    <property type="entry name" value="Bacterial luciferase-like"/>
    <property type="match status" value="1"/>
</dbReference>
<dbReference type="Gene3D" id="3.20.20.30">
    <property type="entry name" value="Luciferase-like domain"/>
    <property type="match status" value="1"/>
</dbReference>
<reference evidence="4 5" key="1">
    <citation type="submission" date="2018-09" db="EMBL/GenBank/DDBJ databases">
        <title>Paenibacillus aracenensis nov. sp. isolated from a cave in southern Spain.</title>
        <authorList>
            <person name="Jurado V."/>
            <person name="Gutierrez-Patricio S."/>
            <person name="Gonzalez-Pimentel J.L."/>
            <person name="Miller A.Z."/>
            <person name="Laiz L."/>
            <person name="Saiz-Jimenez C."/>
        </authorList>
    </citation>
    <scope>NUCLEOTIDE SEQUENCE [LARGE SCALE GENOMIC DNA]</scope>
    <source>
        <strain evidence="4 5">JCM 19203</strain>
    </source>
</reference>
<keyword evidence="5" id="KW-1185">Reference proteome</keyword>
<dbReference type="InterPro" id="IPR050766">
    <property type="entry name" value="Bact_Lucif_Oxidored"/>
</dbReference>
<dbReference type="RefSeq" id="WP_120110749.1">
    <property type="nucleotide sequence ID" value="NZ_QXQB01000002.1"/>
</dbReference>
<evidence type="ECO:0000256" key="1">
    <source>
        <dbReference type="ARBA" id="ARBA00023002"/>
    </source>
</evidence>
<dbReference type="Pfam" id="PF00296">
    <property type="entry name" value="Bac_luciferase"/>
    <property type="match status" value="1"/>
</dbReference>
<keyword evidence="1" id="KW-0560">Oxidoreductase</keyword>
<name>A0A3A6PJA6_9BACL</name>
<dbReference type="GO" id="GO:0004497">
    <property type="term" value="F:monooxygenase activity"/>
    <property type="evidence" value="ECO:0007669"/>
    <property type="project" value="UniProtKB-KW"/>
</dbReference>
<dbReference type="AlphaFoldDB" id="A0A3A6PJA6"/>
<dbReference type="GO" id="GO:0005829">
    <property type="term" value="C:cytosol"/>
    <property type="evidence" value="ECO:0007669"/>
    <property type="project" value="TreeGrafter"/>
</dbReference>
<proteinExistence type="predicted"/>
<dbReference type="GO" id="GO:0016705">
    <property type="term" value="F:oxidoreductase activity, acting on paired donors, with incorporation or reduction of molecular oxygen"/>
    <property type="evidence" value="ECO:0007669"/>
    <property type="project" value="InterPro"/>
</dbReference>
<gene>
    <name evidence="4" type="ORF">D3P09_10865</name>
</gene>
<dbReference type="PANTHER" id="PTHR30137">
    <property type="entry name" value="LUCIFERASE-LIKE MONOOXYGENASE"/>
    <property type="match status" value="1"/>
</dbReference>
<dbReference type="InterPro" id="IPR036661">
    <property type="entry name" value="Luciferase-like_sf"/>
</dbReference>
<dbReference type="OrthoDB" id="9776438at2"/>
<feature type="domain" description="Luciferase-like" evidence="3">
    <location>
        <begin position="13"/>
        <end position="318"/>
    </location>
</feature>
<evidence type="ECO:0000259" key="3">
    <source>
        <dbReference type="Pfam" id="PF00296"/>
    </source>
</evidence>
<evidence type="ECO:0000313" key="5">
    <source>
        <dbReference type="Proteomes" id="UP000267798"/>
    </source>
</evidence>
<keyword evidence="2" id="KW-0503">Monooxygenase</keyword>
<protein>
    <submittedName>
        <fullName evidence="4">LLM class flavin-dependent oxidoreductase</fullName>
    </submittedName>
</protein>
<accession>A0A3A6PJA6</accession>
<organism evidence="4 5">
    <name type="scientific">Paenibacillus pinisoli</name>
    <dbReference type="NCBI Taxonomy" id="1276110"/>
    <lineage>
        <taxon>Bacteria</taxon>
        <taxon>Bacillati</taxon>
        <taxon>Bacillota</taxon>
        <taxon>Bacilli</taxon>
        <taxon>Bacillales</taxon>
        <taxon>Paenibacillaceae</taxon>
        <taxon>Paenibacillus</taxon>
    </lineage>
</organism>
<dbReference type="PANTHER" id="PTHR30137:SF8">
    <property type="entry name" value="BLR5498 PROTEIN"/>
    <property type="match status" value="1"/>
</dbReference>
<dbReference type="InterPro" id="IPR011251">
    <property type="entry name" value="Luciferase-like_dom"/>
</dbReference>